<name>A0ABD3HIJ1_9MARC</name>
<evidence type="ECO:0000256" key="1">
    <source>
        <dbReference type="SAM" id="MobiDB-lite"/>
    </source>
</evidence>
<evidence type="ECO:0000313" key="3">
    <source>
        <dbReference type="Proteomes" id="UP001633002"/>
    </source>
</evidence>
<feature type="region of interest" description="Disordered" evidence="1">
    <location>
        <begin position="159"/>
        <end position="200"/>
    </location>
</feature>
<proteinExistence type="predicted"/>
<dbReference type="Proteomes" id="UP001633002">
    <property type="component" value="Unassembled WGS sequence"/>
</dbReference>
<sequence>MAKRKRTPHAPPAAAGRRKKARETLEEASGAGPSQPPRSRPKKGAKRGGPKEPADPNAVEGPYMVEFEVILDPDRRIRWGHVHRSARSAALAPLRERSITGSGLSFALDLLVHRPHRVIEEAQAEEAPAVEEVAATHVEGAPVEEAPPVEEVAATHVEGATVQEVTRGEEPPGQETTPVEEIPVGIPIPAEAIPLGATQE</sequence>
<accession>A0ABD3HIJ1</accession>
<feature type="compositionally biased region" description="Low complexity" evidence="1">
    <location>
        <begin position="179"/>
        <end position="194"/>
    </location>
</feature>
<feature type="region of interest" description="Disordered" evidence="1">
    <location>
        <begin position="1"/>
        <end position="62"/>
    </location>
</feature>
<evidence type="ECO:0000313" key="2">
    <source>
        <dbReference type="EMBL" id="KAL3690666.1"/>
    </source>
</evidence>
<protein>
    <submittedName>
        <fullName evidence="2">Uncharacterized protein</fullName>
    </submittedName>
</protein>
<comment type="caution">
    <text evidence="2">The sequence shown here is derived from an EMBL/GenBank/DDBJ whole genome shotgun (WGS) entry which is preliminary data.</text>
</comment>
<keyword evidence="3" id="KW-1185">Reference proteome</keyword>
<gene>
    <name evidence="2" type="ORF">R1sor_004317</name>
</gene>
<feature type="compositionally biased region" description="Basic residues" evidence="1">
    <location>
        <begin position="39"/>
        <end position="48"/>
    </location>
</feature>
<dbReference type="AlphaFoldDB" id="A0ABD3HIJ1"/>
<dbReference type="EMBL" id="JBJQOH010000003">
    <property type="protein sequence ID" value="KAL3690666.1"/>
    <property type="molecule type" value="Genomic_DNA"/>
</dbReference>
<organism evidence="2 3">
    <name type="scientific">Riccia sorocarpa</name>
    <dbReference type="NCBI Taxonomy" id="122646"/>
    <lineage>
        <taxon>Eukaryota</taxon>
        <taxon>Viridiplantae</taxon>
        <taxon>Streptophyta</taxon>
        <taxon>Embryophyta</taxon>
        <taxon>Marchantiophyta</taxon>
        <taxon>Marchantiopsida</taxon>
        <taxon>Marchantiidae</taxon>
        <taxon>Marchantiales</taxon>
        <taxon>Ricciaceae</taxon>
        <taxon>Riccia</taxon>
    </lineage>
</organism>
<reference evidence="2 3" key="1">
    <citation type="submission" date="2024-09" db="EMBL/GenBank/DDBJ databases">
        <title>Chromosome-scale assembly of Riccia sorocarpa.</title>
        <authorList>
            <person name="Paukszto L."/>
        </authorList>
    </citation>
    <scope>NUCLEOTIDE SEQUENCE [LARGE SCALE GENOMIC DNA]</scope>
    <source>
        <strain evidence="2">LP-2024</strain>
        <tissue evidence="2">Aerial parts of the thallus</tissue>
    </source>
</reference>